<sequence>MSPPTKYAVALFPGFQALDVFGPLDVLNVTSKRQPLELSLLHSSLDPVSTLVEGDSPGRIGQSVAPTHTYDTAPDDIEVLLVPGGMGTRNPKYVKRVQEFVKERYPKLKYLLTVCTGSALLAQTGLLDGKEATSNKRSFDWVSSAETMMLIPNQQQVVAQGPNVKWVRKARWVVDGNIWTSSGISAGIDMIYAFIAEQYGQEIADDTAKASEYVRNTDSKADPFAV</sequence>
<organism evidence="2 3">
    <name type="scientific">Fusarium beomiforme</name>
    <dbReference type="NCBI Taxonomy" id="44412"/>
    <lineage>
        <taxon>Eukaryota</taxon>
        <taxon>Fungi</taxon>
        <taxon>Dikarya</taxon>
        <taxon>Ascomycota</taxon>
        <taxon>Pezizomycotina</taxon>
        <taxon>Sordariomycetes</taxon>
        <taxon>Hypocreomycetidae</taxon>
        <taxon>Hypocreales</taxon>
        <taxon>Nectriaceae</taxon>
        <taxon>Fusarium</taxon>
        <taxon>Fusarium burgessii species complex</taxon>
    </lineage>
</organism>
<dbReference type="EMBL" id="PVQB02000034">
    <property type="protein sequence ID" value="KAF4345087.1"/>
    <property type="molecule type" value="Genomic_DNA"/>
</dbReference>
<dbReference type="PANTHER" id="PTHR43130:SF15">
    <property type="entry name" value="THIJ_PFPI FAMILY PROTEIN (AFU_ORTHOLOGUE AFUA_5G14240)"/>
    <property type="match status" value="1"/>
</dbReference>
<evidence type="ECO:0000313" key="3">
    <source>
        <dbReference type="Proteomes" id="UP000730481"/>
    </source>
</evidence>
<feature type="domain" description="DJ-1/PfpI" evidence="1">
    <location>
        <begin position="8"/>
        <end position="196"/>
    </location>
</feature>
<dbReference type="Gene3D" id="3.40.50.880">
    <property type="match status" value="1"/>
</dbReference>
<dbReference type="PANTHER" id="PTHR43130">
    <property type="entry name" value="ARAC-FAMILY TRANSCRIPTIONAL REGULATOR"/>
    <property type="match status" value="1"/>
</dbReference>
<dbReference type="CDD" id="cd03139">
    <property type="entry name" value="GATase1_PfpI_2"/>
    <property type="match status" value="1"/>
</dbReference>
<evidence type="ECO:0000259" key="1">
    <source>
        <dbReference type="Pfam" id="PF01965"/>
    </source>
</evidence>
<evidence type="ECO:0000313" key="2">
    <source>
        <dbReference type="EMBL" id="KAF4345087.1"/>
    </source>
</evidence>
<proteinExistence type="predicted"/>
<dbReference type="InterPro" id="IPR052158">
    <property type="entry name" value="INH-QAR"/>
</dbReference>
<gene>
    <name evidence="2" type="ORF">FBEOM_962</name>
</gene>
<reference evidence="2" key="2">
    <citation type="submission" date="2020-02" db="EMBL/GenBank/DDBJ databases">
        <title>Identification and distribution of gene clusters putatively required for synthesis of sphingolipid metabolism inhibitors in phylogenetically diverse species of the filamentous fungus Fusarium.</title>
        <authorList>
            <person name="Kim H.-S."/>
            <person name="Busman M."/>
            <person name="Brown D.W."/>
            <person name="Divon H."/>
            <person name="Uhlig S."/>
            <person name="Proctor R.H."/>
        </authorList>
    </citation>
    <scope>NUCLEOTIDE SEQUENCE</scope>
    <source>
        <strain evidence="2">NRRL 25174</strain>
    </source>
</reference>
<comment type="caution">
    <text evidence="2">The sequence shown here is derived from an EMBL/GenBank/DDBJ whole genome shotgun (WGS) entry which is preliminary data.</text>
</comment>
<dbReference type="Proteomes" id="UP000730481">
    <property type="component" value="Unassembled WGS sequence"/>
</dbReference>
<name>A0A9P5E1C3_9HYPO</name>
<keyword evidence="3" id="KW-1185">Reference proteome</keyword>
<dbReference type="OrthoDB" id="543156at2759"/>
<dbReference type="AlphaFoldDB" id="A0A9P5E1C3"/>
<reference evidence="2" key="1">
    <citation type="journal article" date="2017" name="Mycologia">
        <title>Fusarium algeriense, sp. nov., a novel toxigenic crown rot pathogen of durum wheat from Algeria is nested in the Fusarium burgessii species complex.</title>
        <authorList>
            <person name="Laraba I."/>
            <person name="Keddad A."/>
            <person name="Boureghda H."/>
            <person name="Abdallah N."/>
            <person name="Vaughan M.M."/>
            <person name="Proctor R.H."/>
            <person name="Busman M."/>
            <person name="O'Donnell K."/>
        </authorList>
    </citation>
    <scope>NUCLEOTIDE SEQUENCE</scope>
    <source>
        <strain evidence="2">NRRL 25174</strain>
    </source>
</reference>
<accession>A0A9P5E1C3</accession>
<dbReference type="InterPro" id="IPR029062">
    <property type="entry name" value="Class_I_gatase-like"/>
</dbReference>
<dbReference type="InterPro" id="IPR002818">
    <property type="entry name" value="DJ-1/PfpI"/>
</dbReference>
<dbReference type="Pfam" id="PF01965">
    <property type="entry name" value="DJ-1_PfpI"/>
    <property type="match status" value="1"/>
</dbReference>
<protein>
    <recommendedName>
        <fullName evidence="1">DJ-1/PfpI domain-containing protein</fullName>
    </recommendedName>
</protein>
<dbReference type="SUPFAM" id="SSF52317">
    <property type="entry name" value="Class I glutamine amidotransferase-like"/>
    <property type="match status" value="1"/>
</dbReference>